<accession>A0A4S4NLW9</accession>
<dbReference type="InterPro" id="IPR008144">
    <property type="entry name" value="Guanylate_kin-like_dom"/>
</dbReference>
<dbReference type="EMBL" id="SRKY01000002">
    <property type="protein sequence ID" value="THH37190.1"/>
    <property type="molecule type" value="Genomic_DNA"/>
</dbReference>
<gene>
    <name evidence="6 8" type="primary">phnN</name>
    <name evidence="8" type="ORF">E4Z66_09705</name>
</gene>
<keyword evidence="5 6" id="KW-0067">ATP-binding</keyword>
<comment type="caution">
    <text evidence="8">The sequence shown here is derived from an EMBL/GenBank/DDBJ whole genome shotgun (WGS) entry which is preliminary data.</text>
</comment>
<dbReference type="UniPathway" id="UPA00087">
    <property type="reaction ID" value="UER00175"/>
</dbReference>
<dbReference type="GO" id="GO:0005829">
    <property type="term" value="C:cytosol"/>
    <property type="evidence" value="ECO:0007669"/>
    <property type="project" value="TreeGrafter"/>
</dbReference>
<comment type="catalytic activity">
    <reaction evidence="1 6">
        <text>alpha-D-ribose 1,5-bisphosphate + ATP = 5-phospho-alpha-D-ribose 1-diphosphate + ADP</text>
        <dbReference type="Rhea" id="RHEA:20109"/>
        <dbReference type="ChEBI" id="CHEBI:30616"/>
        <dbReference type="ChEBI" id="CHEBI:58017"/>
        <dbReference type="ChEBI" id="CHEBI:68688"/>
        <dbReference type="ChEBI" id="CHEBI:456216"/>
        <dbReference type="EC" id="2.7.4.23"/>
    </reaction>
</comment>
<evidence type="ECO:0000313" key="9">
    <source>
        <dbReference type="Proteomes" id="UP000306602"/>
    </source>
</evidence>
<keyword evidence="9" id="KW-1185">Reference proteome</keyword>
<dbReference type="RefSeq" id="WP_136462790.1">
    <property type="nucleotide sequence ID" value="NZ_SRKY01000002.1"/>
</dbReference>
<dbReference type="EC" id="2.7.4.23" evidence="6"/>
<dbReference type="SUPFAM" id="SSF52540">
    <property type="entry name" value="P-loop containing nucleoside triphosphate hydrolases"/>
    <property type="match status" value="1"/>
</dbReference>
<dbReference type="PANTHER" id="PTHR23117:SF8">
    <property type="entry name" value="RIBOSE 1,5-BISPHOSPHATE PHOSPHOKINASE PHNN"/>
    <property type="match status" value="1"/>
</dbReference>
<dbReference type="Gene3D" id="3.40.50.300">
    <property type="entry name" value="P-loop containing nucleotide triphosphate hydrolases"/>
    <property type="match status" value="1"/>
</dbReference>
<evidence type="ECO:0000256" key="3">
    <source>
        <dbReference type="ARBA" id="ARBA00022679"/>
    </source>
</evidence>
<organism evidence="8 9">
    <name type="scientific">Aliishimia ponticola</name>
    <dbReference type="NCBI Taxonomy" id="2499833"/>
    <lineage>
        <taxon>Bacteria</taxon>
        <taxon>Pseudomonadati</taxon>
        <taxon>Pseudomonadota</taxon>
        <taxon>Alphaproteobacteria</taxon>
        <taxon>Rhodobacterales</taxon>
        <taxon>Paracoccaceae</taxon>
        <taxon>Aliishimia</taxon>
    </lineage>
</organism>
<dbReference type="OrthoDB" id="341217at2"/>
<dbReference type="GO" id="GO:0033863">
    <property type="term" value="F:ribose 1,5-bisphosphate phosphokinase activity"/>
    <property type="evidence" value="ECO:0007669"/>
    <property type="project" value="UniProtKB-UniRule"/>
</dbReference>
<protein>
    <recommendedName>
        <fullName evidence="6">Ribose 1,5-bisphosphate phosphokinase PhnN</fullName>
        <ecNumber evidence="6">2.7.4.23</ecNumber>
    </recommendedName>
    <alternativeName>
        <fullName evidence="6">Ribose 1,5-bisphosphokinase</fullName>
    </alternativeName>
</protein>
<sequence length="182" mass="19157">MSGKLIAVVGPSGVGKDTVMEALAAAEPRLSLVRRVITRAPEAGGEAYQPVSEAAFMQMRARGDFILHWGAHGLLYGIPKSITAELAAGRDLLVNLSRNVLAEAGARISGLEIIALQADPAILAQRLAGRGRESAADVARRLARVAEPLPTGLKTHEIDNSGALGDTISAIRARLYPEYTPS</sequence>
<evidence type="ECO:0000313" key="8">
    <source>
        <dbReference type="EMBL" id="THH37190.1"/>
    </source>
</evidence>
<dbReference type="InterPro" id="IPR012699">
    <property type="entry name" value="PhnN"/>
</dbReference>
<evidence type="ECO:0000256" key="1">
    <source>
        <dbReference type="ARBA" id="ARBA00000373"/>
    </source>
</evidence>
<evidence type="ECO:0000256" key="2">
    <source>
        <dbReference type="ARBA" id="ARBA00005069"/>
    </source>
</evidence>
<dbReference type="GO" id="GO:0005524">
    <property type="term" value="F:ATP binding"/>
    <property type="evidence" value="ECO:0007669"/>
    <property type="project" value="UniProtKB-KW"/>
</dbReference>
<reference evidence="8 9" key="1">
    <citation type="submission" date="2019-04" db="EMBL/GenBank/DDBJ databases">
        <title>Shimia ponticola sp. nov., isolated from seawater.</title>
        <authorList>
            <person name="Kim Y.-O."/>
            <person name="Yoon J.-H."/>
        </authorList>
    </citation>
    <scope>NUCLEOTIDE SEQUENCE [LARGE SCALE GENOMIC DNA]</scope>
    <source>
        <strain evidence="8 9">MYP11</strain>
    </source>
</reference>
<comment type="similarity">
    <text evidence="6">Belongs to the ribose 1,5-bisphosphokinase family.</text>
</comment>
<dbReference type="GO" id="GO:0019634">
    <property type="term" value="P:organic phosphonate metabolic process"/>
    <property type="evidence" value="ECO:0007669"/>
    <property type="project" value="UniProtKB-UniRule"/>
</dbReference>
<evidence type="ECO:0000256" key="6">
    <source>
        <dbReference type="HAMAP-Rule" id="MF_00836"/>
    </source>
</evidence>
<dbReference type="PROSITE" id="PS50052">
    <property type="entry name" value="GUANYLATE_KINASE_2"/>
    <property type="match status" value="1"/>
</dbReference>
<dbReference type="PANTHER" id="PTHR23117">
    <property type="entry name" value="GUANYLATE KINASE-RELATED"/>
    <property type="match status" value="1"/>
</dbReference>
<dbReference type="GO" id="GO:0006015">
    <property type="term" value="P:5-phosphoribose 1-diphosphate biosynthetic process"/>
    <property type="evidence" value="ECO:0007669"/>
    <property type="project" value="UniProtKB-UniRule"/>
</dbReference>
<evidence type="ECO:0000256" key="4">
    <source>
        <dbReference type="ARBA" id="ARBA00022741"/>
    </source>
</evidence>
<keyword evidence="8" id="KW-0418">Kinase</keyword>
<dbReference type="NCBIfam" id="TIGR02322">
    <property type="entry name" value="phosphon_PhnN"/>
    <property type="match status" value="1"/>
</dbReference>
<dbReference type="AlphaFoldDB" id="A0A4S4NLW9"/>
<evidence type="ECO:0000256" key="5">
    <source>
        <dbReference type="ARBA" id="ARBA00022840"/>
    </source>
</evidence>
<feature type="binding site" evidence="6">
    <location>
        <begin position="10"/>
        <end position="17"/>
    </location>
    <ligand>
        <name>ATP</name>
        <dbReference type="ChEBI" id="CHEBI:30616"/>
    </ligand>
</feature>
<comment type="function">
    <text evidence="6">Catalyzes the phosphorylation of ribose 1,5-bisphosphate to 5-phospho-D-ribosyl alpha-1-diphosphate (PRPP).</text>
</comment>
<comment type="pathway">
    <text evidence="2 6">Metabolic intermediate biosynthesis; 5-phospho-alpha-D-ribose 1-diphosphate biosynthesis; 5-phospho-alpha-D-ribose 1-diphosphate from D-ribose 5-phosphate (route II): step 3/3.</text>
</comment>
<dbReference type="Proteomes" id="UP000306602">
    <property type="component" value="Unassembled WGS sequence"/>
</dbReference>
<name>A0A4S4NLW9_9RHOB</name>
<dbReference type="HAMAP" id="MF_00836">
    <property type="entry name" value="PhnN"/>
    <property type="match status" value="1"/>
</dbReference>
<dbReference type="InterPro" id="IPR008145">
    <property type="entry name" value="GK/Ca_channel_bsu"/>
</dbReference>
<proteinExistence type="inferred from homology"/>
<dbReference type="Pfam" id="PF00625">
    <property type="entry name" value="Guanylate_kin"/>
    <property type="match status" value="1"/>
</dbReference>
<evidence type="ECO:0000259" key="7">
    <source>
        <dbReference type="PROSITE" id="PS50052"/>
    </source>
</evidence>
<dbReference type="SMART" id="SM00072">
    <property type="entry name" value="GuKc"/>
    <property type="match status" value="1"/>
</dbReference>
<feature type="domain" description="Guanylate kinase-like" evidence="7">
    <location>
        <begin position="3"/>
        <end position="176"/>
    </location>
</feature>
<dbReference type="InterPro" id="IPR027417">
    <property type="entry name" value="P-loop_NTPase"/>
</dbReference>
<keyword evidence="3 6" id="KW-0808">Transferase</keyword>
<keyword evidence="4 6" id="KW-0547">Nucleotide-binding</keyword>